<protein>
    <submittedName>
        <fullName evidence="1">Uncharacterized protein</fullName>
    </submittedName>
</protein>
<reference evidence="2" key="1">
    <citation type="journal article" date="2019" name="Int. J. Syst. Evol. Microbiol.">
        <title>The Global Catalogue of Microorganisms (GCM) 10K type strain sequencing project: providing services to taxonomists for standard genome sequencing and annotation.</title>
        <authorList>
            <consortium name="The Broad Institute Genomics Platform"/>
            <consortium name="The Broad Institute Genome Sequencing Center for Infectious Disease"/>
            <person name="Wu L."/>
            <person name="Ma J."/>
        </authorList>
    </citation>
    <scope>NUCLEOTIDE SEQUENCE [LARGE SCALE GENOMIC DNA]</scope>
    <source>
        <strain evidence="2">JCM 4395</strain>
    </source>
</reference>
<dbReference type="Proteomes" id="UP001501777">
    <property type="component" value="Unassembled WGS sequence"/>
</dbReference>
<evidence type="ECO:0000313" key="2">
    <source>
        <dbReference type="Proteomes" id="UP001501777"/>
    </source>
</evidence>
<keyword evidence="2" id="KW-1185">Reference proteome</keyword>
<dbReference type="EMBL" id="BAAASG010000040">
    <property type="protein sequence ID" value="GAA2524310.1"/>
    <property type="molecule type" value="Genomic_DNA"/>
</dbReference>
<dbReference type="RefSeq" id="WP_344407138.1">
    <property type="nucleotide sequence ID" value="NZ_BAAASG010000040.1"/>
</dbReference>
<name>A0ABP6AV88_STRLO</name>
<evidence type="ECO:0000313" key="1">
    <source>
        <dbReference type="EMBL" id="GAA2524310.1"/>
    </source>
</evidence>
<comment type="caution">
    <text evidence="1">The sequence shown here is derived from an EMBL/GenBank/DDBJ whole genome shotgun (WGS) entry which is preliminary data.</text>
</comment>
<organism evidence="1 2">
    <name type="scientific">Streptomyces longisporus</name>
    <dbReference type="NCBI Taxonomy" id="1948"/>
    <lineage>
        <taxon>Bacteria</taxon>
        <taxon>Bacillati</taxon>
        <taxon>Actinomycetota</taxon>
        <taxon>Actinomycetes</taxon>
        <taxon>Kitasatosporales</taxon>
        <taxon>Streptomycetaceae</taxon>
        <taxon>Streptomyces</taxon>
    </lineage>
</organism>
<accession>A0ABP6AV88</accession>
<proteinExistence type="predicted"/>
<sequence length="78" mass="8606">MQNPAVQTFTVIGLRSDVDMSDLFIAGVIPGPVADEVVILKTSEEEFTRWAMEFDAPDADSAADQAYAYCQEEDPCSW</sequence>
<gene>
    <name evidence="1" type="ORF">GCM10010276_89620</name>
</gene>